<dbReference type="GeneID" id="17299170"/>
<name>L1J379_GUITC</name>
<protein>
    <recommendedName>
        <fullName evidence="9">Peptidase S54 rhomboid domain-containing protein</fullName>
    </recommendedName>
</protein>
<feature type="transmembrane region" description="Helical" evidence="8">
    <location>
        <begin position="205"/>
        <end position="224"/>
    </location>
</feature>
<sequence>MDWENAPEIVQWLRFPATASVIGTCCTIWYLIWRNRLDYVDLGSSYRFVVIEKQWWRTLSASLSHINLVHLGFNMFSTWQLRHAEQILGSLEYLRFTLVFLLLSVIFQNAIHHVLLRTPSAEYTLNTVGVGFSCVVFAWMTWMSLLTSGQSLDFLFFRVPYNMSPFASLIFTQLMIPRVDFIGHLSGIIAGYWQGWGLNAWLDGYWTVQILVLYFVGCVCSLHWSGKEVHHDPLAICFGGS</sequence>
<comment type="subcellular location">
    <subcellularLocation>
        <location evidence="1">Membrane</location>
        <topology evidence="1">Multi-pass membrane protein</topology>
    </subcellularLocation>
</comment>
<evidence type="ECO:0000256" key="2">
    <source>
        <dbReference type="ARBA" id="ARBA00009045"/>
    </source>
</evidence>
<evidence type="ECO:0000256" key="3">
    <source>
        <dbReference type="ARBA" id="ARBA00022670"/>
    </source>
</evidence>
<dbReference type="PaxDb" id="55529-EKX42550"/>
<evidence type="ECO:0000256" key="8">
    <source>
        <dbReference type="SAM" id="Phobius"/>
    </source>
</evidence>
<dbReference type="EMBL" id="JH993016">
    <property type="protein sequence ID" value="EKX42550.1"/>
    <property type="molecule type" value="Genomic_DNA"/>
</dbReference>
<keyword evidence="6 8" id="KW-1133">Transmembrane helix</keyword>
<evidence type="ECO:0000256" key="1">
    <source>
        <dbReference type="ARBA" id="ARBA00004141"/>
    </source>
</evidence>
<dbReference type="RefSeq" id="XP_005829530.1">
    <property type="nucleotide sequence ID" value="XM_005829473.1"/>
</dbReference>
<evidence type="ECO:0000313" key="10">
    <source>
        <dbReference type="EMBL" id="EKX42550.1"/>
    </source>
</evidence>
<evidence type="ECO:0000256" key="7">
    <source>
        <dbReference type="ARBA" id="ARBA00023136"/>
    </source>
</evidence>
<accession>L1J379</accession>
<dbReference type="Gene3D" id="1.20.1540.10">
    <property type="entry name" value="Rhomboid-like"/>
    <property type="match status" value="1"/>
</dbReference>
<feature type="transmembrane region" description="Helical" evidence="8">
    <location>
        <begin position="123"/>
        <end position="146"/>
    </location>
</feature>
<proteinExistence type="inferred from homology"/>
<keyword evidence="4 8" id="KW-0812">Transmembrane</keyword>
<evidence type="ECO:0000313" key="11">
    <source>
        <dbReference type="EnsemblProtists" id="EKX42550"/>
    </source>
</evidence>
<dbReference type="EnsemblProtists" id="EKX42550">
    <property type="protein sequence ID" value="EKX42550"/>
    <property type="gene ID" value="GUITHDRAFT_88083"/>
</dbReference>
<dbReference type="PANTHER" id="PTHR43066">
    <property type="entry name" value="RHOMBOID-RELATED PROTEIN"/>
    <property type="match status" value="1"/>
</dbReference>
<evidence type="ECO:0000259" key="9">
    <source>
        <dbReference type="Pfam" id="PF01694"/>
    </source>
</evidence>
<reference evidence="10 12" key="1">
    <citation type="journal article" date="2012" name="Nature">
        <title>Algal genomes reveal evolutionary mosaicism and the fate of nucleomorphs.</title>
        <authorList>
            <consortium name="DOE Joint Genome Institute"/>
            <person name="Curtis B.A."/>
            <person name="Tanifuji G."/>
            <person name="Burki F."/>
            <person name="Gruber A."/>
            <person name="Irimia M."/>
            <person name="Maruyama S."/>
            <person name="Arias M.C."/>
            <person name="Ball S.G."/>
            <person name="Gile G.H."/>
            <person name="Hirakawa Y."/>
            <person name="Hopkins J.F."/>
            <person name="Kuo A."/>
            <person name="Rensing S.A."/>
            <person name="Schmutz J."/>
            <person name="Symeonidi A."/>
            <person name="Elias M."/>
            <person name="Eveleigh R.J."/>
            <person name="Herman E.K."/>
            <person name="Klute M.J."/>
            <person name="Nakayama T."/>
            <person name="Obornik M."/>
            <person name="Reyes-Prieto A."/>
            <person name="Armbrust E.V."/>
            <person name="Aves S.J."/>
            <person name="Beiko R.G."/>
            <person name="Coutinho P."/>
            <person name="Dacks J.B."/>
            <person name="Durnford D.G."/>
            <person name="Fast N.M."/>
            <person name="Green B.R."/>
            <person name="Grisdale C.J."/>
            <person name="Hempel F."/>
            <person name="Henrissat B."/>
            <person name="Hoppner M.P."/>
            <person name="Ishida K."/>
            <person name="Kim E."/>
            <person name="Koreny L."/>
            <person name="Kroth P.G."/>
            <person name="Liu Y."/>
            <person name="Malik S.B."/>
            <person name="Maier U.G."/>
            <person name="McRose D."/>
            <person name="Mock T."/>
            <person name="Neilson J.A."/>
            <person name="Onodera N.T."/>
            <person name="Poole A.M."/>
            <person name="Pritham E.J."/>
            <person name="Richards T.A."/>
            <person name="Rocap G."/>
            <person name="Roy S.W."/>
            <person name="Sarai C."/>
            <person name="Schaack S."/>
            <person name="Shirato S."/>
            <person name="Slamovits C.H."/>
            <person name="Spencer D.F."/>
            <person name="Suzuki S."/>
            <person name="Worden A.Z."/>
            <person name="Zauner S."/>
            <person name="Barry K."/>
            <person name="Bell C."/>
            <person name="Bharti A.K."/>
            <person name="Crow J.A."/>
            <person name="Grimwood J."/>
            <person name="Kramer R."/>
            <person name="Lindquist E."/>
            <person name="Lucas S."/>
            <person name="Salamov A."/>
            <person name="McFadden G.I."/>
            <person name="Lane C.E."/>
            <person name="Keeling P.J."/>
            <person name="Gray M.W."/>
            <person name="Grigoriev I.V."/>
            <person name="Archibald J.M."/>
        </authorList>
    </citation>
    <scope>NUCLEOTIDE SEQUENCE</scope>
    <source>
        <strain evidence="10 12">CCMP2712</strain>
    </source>
</reference>
<dbReference type="KEGG" id="gtt:GUITHDRAFT_88083"/>
<dbReference type="PANTHER" id="PTHR43066:SF1">
    <property type="entry name" value="RHOMBOID PROTEIN 2"/>
    <property type="match status" value="1"/>
</dbReference>
<dbReference type="InterPro" id="IPR022764">
    <property type="entry name" value="Peptidase_S54_rhomboid_dom"/>
</dbReference>
<keyword evidence="12" id="KW-1185">Reference proteome</keyword>
<gene>
    <name evidence="10" type="ORF">GUITHDRAFT_88083</name>
</gene>
<dbReference type="GO" id="GO:0004252">
    <property type="term" value="F:serine-type endopeptidase activity"/>
    <property type="evidence" value="ECO:0007669"/>
    <property type="project" value="InterPro"/>
</dbReference>
<dbReference type="OMA" id="ICSVIWF"/>
<dbReference type="Pfam" id="PF01694">
    <property type="entry name" value="Rhomboid"/>
    <property type="match status" value="1"/>
</dbReference>
<feature type="domain" description="Peptidase S54 rhomboid" evidence="9">
    <location>
        <begin position="53"/>
        <end position="198"/>
    </location>
</feature>
<keyword evidence="7 8" id="KW-0472">Membrane</keyword>
<feature type="transmembrane region" description="Helical" evidence="8">
    <location>
        <begin position="12"/>
        <end position="33"/>
    </location>
</feature>
<reference evidence="11" key="3">
    <citation type="submission" date="2015-06" db="UniProtKB">
        <authorList>
            <consortium name="EnsemblProtists"/>
        </authorList>
    </citation>
    <scope>IDENTIFICATION</scope>
</reference>
<comment type="similarity">
    <text evidence="2">Belongs to the peptidase S54 family.</text>
</comment>
<evidence type="ECO:0000313" key="12">
    <source>
        <dbReference type="Proteomes" id="UP000011087"/>
    </source>
</evidence>
<reference evidence="12" key="2">
    <citation type="submission" date="2012-11" db="EMBL/GenBank/DDBJ databases">
        <authorList>
            <person name="Kuo A."/>
            <person name="Curtis B.A."/>
            <person name="Tanifuji G."/>
            <person name="Burki F."/>
            <person name="Gruber A."/>
            <person name="Irimia M."/>
            <person name="Maruyama S."/>
            <person name="Arias M.C."/>
            <person name="Ball S.G."/>
            <person name="Gile G.H."/>
            <person name="Hirakawa Y."/>
            <person name="Hopkins J.F."/>
            <person name="Rensing S.A."/>
            <person name="Schmutz J."/>
            <person name="Symeonidi A."/>
            <person name="Elias M."/>
            <person name="Eveleigh R.J."/>
            <person name="Herman E.K."/>
            <person name="Klute M.J."/>
            <person name="Nakayama T."/>
            <person name="Obornik M."/>
            <person name="Reyes-Prieto A."/>
            <person name="Armbrust E.V."/>
            <person name="Aves S.J."/>
            <person name="Beiko R.G."/>
            <person name="Coutinho P."/>
            <person name="Dacks J.B."/>
            <person name="Durnford D.G."/>
            <person name="Fast N.M."/>
            <person name="Green B.R."/>
            <person name="Grisdale C."/>
            <person name="Hempe F."/>
            <person name="Henrissat B."/>
            <person name="Hoppner M.P."/>
            <person name="Ishida K.-I."/>
            <person name="Kim E."/>
            <person name="Koreny L."/>
            <person name="Kroth P.G."/>
            <person name="Liu Y."/>
            <person name="Malik S.-B."/>
            <person name="Maier U.G."/>
            <person name="McRose D."/>
            <person name="Mock T."/>
            <person name="Neilson J.A."/>
            <person name="Onodera N.T."/>
            <person name="Poole A.M."/>
            <person name="Pritham E.J."/>
            <person name="Richards T.A."/>
            <person name="Rocap G."/>
            <person name="Roy S.W."/>
            <person name="Sarai C."/>
            <person name="Schaack S."/>
            <person name="Shirato S."/>
            <person name="Slamovits C.H."/>
            <person name="Spencer D.F."/>
            <person name="Suzuki S."/>
            <person name="Worden A.Z."/>
            <person name="Zauner S."/>
            <person name="Barry K."/>
            <person name="Bell C."/>
            <person name="Bharti A.K."/>
            <person name="Crow J.A."/>
            <person name="Grimwood J."/>
            <person name="Kramer R."/>
            <person name="Lindquist E."/>
            <person name="Lucas S."/>
            <person name="Salamov A."/>
            <person name="McFadden G.I."/>
            <person name="Lane C.E."/>
            <person name="Keeling P.J."/>
            <person name="Gray M.W."/>
            <person name="Grigoriev I.V."/>
            <person name="Archibald J.M."/>
        </authorList>
    </citation>
    <scope>NUCLEOTIDE SEQUENCE</scope>
    <source>
        <strain evidence="12">CCMP2712</strain>
    </source>
</reference>
<feature type="transmembrane region" description="Helical" evidence="8">
    <location>
        <begin position="93"/>
        <end position="111"/>
    </location>
</feature>
<dbReference type="Proteomes" id="UP000011087">
    <property type="component" value="Unassembled WGS sequence"/>
</dbReference>
<keyword evidence="5" id="KW-0378">Hydrolase</keyword>
<dbReference type="AlphaFoldDB" id="L1J379"/>
<dbReference type="GO" id="GO:0006508">
    <property type="term" value="P:proteolysis"/>
    <property type="evidence" value="ECO:0007669"/>
    <property type="project" value="UniProtKB-KW"/>
</dbReference>
<organism evidence="10">
    <name type="scientific">Guillardia theta (strain CCMP2712)</name>
    <name type="common">Cryptophyte</name>
    <dbReference type="NCBI Taxonomy" id="905079"/>
    <lineage>
        <taxon>Eukaryota</taxon>
        <taxon>Cryptophyceae</taxon>
        <taxon>Pyrenomonadales</taxon>
        <taxon>Geminigeraceae</taxon>
        <taxon>Guillardia</taxon>
    </lineage>
</organism>
<dbReference type="GO" id="GO:0016020">
    <property type="term" value="C:membrane"/>
    <property type="evidence" value="ECO:0007669"/>
    <property type="project" value="UniProtKB-SubCell"/>
</dbReference>
<evidence type="ECO:0000256" key="4">
    <source>
        <dbReference type="ARBA" id="ARBA00022692"/>
    </source>
</evidence>
<dbReference type="eggNOG" id="KOG2632">
    <property type="taxonomic scope" value="Eukaryota"/>
</dbReference>
<evidence type="ECO:0000256" key="5">
    <source>
        <dbReference type="ARBA" id="ARBA00022801"/>
    </source>
</evidence>
<feature type="non-terminal residue" evidence="10">
    <location>
        <position position="1"/>
    </location>
</feature>
<dbReference type="HOGENOM" id="CLU_090474_0_0_1"/>
<keyword evidence="3" id="KW-0645">Protease</keyword>
<dbReference type="SUPFAM" id="SSF144091">
    <property type="entry name" value="Rhomboid-like"/>
    <property type="match status" value="1"/>
</dbReference>
<dbReference type="InterPro" id="IPR035952">
    <property type="entry name" value="Rhomboid-like_sf"/>
</dbReference>
<evidence type="ECO:0000256" key="6">
    <source>
        <dbReference type="ARBA" id="ARBA00022989"/>
    </source>
</evidence>
<dbReference type="OrthoDB" id="10257275at2759"/>